<sequence length="135" mass="14596">MNLTNAQWAFVTSRWLLGVAFLSHLLVRAPKLAAFQAGLLKQFAGTVLPVALVGPYALALPFVEGAIGALLLLGLFTRPALVAAMLVLTSLVLGSSLLEQWATVGTQLLYGLYVFALLLHVQHNRLGLDRVGRYR</sequence>
<keyword evidence="1" id="KW-0812">Transmembrane</keyword>
<dbReference type="Proteomes" id="UP000317646">
    <property type="component" value="Unassembled WGS sequence"/>
</dbReference>
<dbReference type="OrthoDB" id="4732370at2"/>
<dbReference type="RefSeq" id="WP_140465888.1">
    <property type="nucleotide sequence ID" value="NZ_RCYZ01000002.1"/>
</dbReference>
<accession>A0A502GZ15</accession>
<evidence type="ECO:0000313" key="3">
    <source>
        <dbReference type="Proteomes" id="UP000317646"/>
    </source>
</evidence>
<name>A0A502GZ15_9BACT</name>
<organism evidence="2 3">
    <name type="scientific">Hymenobacter nivis</name>
    <dbReference type="NCBI Taxonomy" id="1850093"/>
    <lineage>
        <taxon>Bacteria</taxon>
        <taxon>Pseudomonadati</taxon>
        <taxon>Bacteroidota</taxon>
        <taxon>Cytophagia</taxon>
        <taxon>Cytophagales</taxon>
        <taxon>Hymenobacteraceae</taxon>
        <taxon>Hymenobacter</taxon>
    </lineage>
</organism>
<gene>
    <name evidence="2" type="ORF">EAH73_07705</name>
</gene>
<comment type="caution">
    <text evidence="2">The sequence shown here is derived from an EMBL/GenBank/DDBJ whole genome shotgun (WGS) entry which is preliminary data.</text>
</comment>
<feature type="transmembrane region" description="Helical" evidence="1">
    <location>
        <begin position="104"/>
        <end position="121"/>
    </location>
</feature>
<evidence type="ECO:0000313" key="2">
    <source>
        <dbReference type="EMBL" id="TPG67579.1"/>
    </source>
</evidence>
<proteinExistence type="predicted"/>
<feature type="transmembrane region" description="Helical" evidence="1">
    <location>
        <begin position="80"/>
        <end position="98"/>
    </location>
</feature>
<keyword evidence="1" id="KW-0472">Membrane</keyword>
<keyword evidence="3" id="KW-1185">Reference proteome</keyword>
<feature type="transmembrane region" description="Helical" evidence="1">
    <location>
        <begin position="50"/>
        <end position="73"/>
    </location>
</feature>
<dbReference type="EMBL" id="RCYZ01000002">
    <property type="protein sequence ID" value="TPG67579.1"/>
    <property type="molecule type" value="Genomic_DNA"/>
</dbReference>
<keyword evidence="1" id="KW-1133">Transmembrane helix</keyword>
<protein>
    <submittedName>
        <fullName evidence="2">DoxX family protein</fullName>
    </submittedName>
</protein>
<dbReference type="AlphaFoldDB" id="A0A502GZ15"/>
<reference evidence="2 3" key="1">
    <citation type="journal article" date="2019" name="Environ. Microbiol.">
        <title>Species interactions and distinct microbial communities in high Arctic permafrost affected cryosols are associated with the CH4 and CO2 gas fluxes.</title>
        <authorList>
            <person name="Altshuler I."/>
            <person name="Hamel J."/>
            <person name="Turney S."/>
            <person name="Magnuson E."/>
            <person name="Levesque R."/>
            <person name="Greer C."/>
            <person name="Whyte L.G."/>
        </authorList>
    </citation>
    <scope>NUCLEOTIDE SEQUENCE [LARGE SCALE GENOMIC DNA]</scope>
    <source>
        <strain evidence="2 3">S9.2P</strain>
    </source>
</reference>
<evidence type="ECO:0000256" key="1">
    <source>
        <dbReference type="SAM" id="Phobius"/>
    </source>
</evidence>